<keyword evidence="1" id="KW-0472">Membrane</keyword>
<evidence type="ECO:0000256" key="1">
    <source>
        <dbReference type="SAM" id="Phobius"/>
    </source>
</evidence>
<comment type="caution">
    <text evidence="2">The sequence shown here is derived from an EMBL/GenBank/DDBJ whole genome shotgun (WGS) entry which is preliminary data.</text>
</comment>
<reference evidence="2 3" key="1">
    <citation type="submission" date="2020-08" db="EMBL/GenBank/DDBJ databases">
        <title>Genomic Encyclopedia of Type Strains, Phase IV (KMG-IV): sequencing the most valuable type-strain genomes for metagenomic binning, comparative biology and taxonomic classification.</title>
        <authorList>
            <person name="Goeker M."/>
        </authorList>
    </citation>
    <scope>NUCLEOTIDE SEQUENCE [LARGE SCALE GENOMIC DNA]</scope>
    <source>
        <strain evidence="2 3">DSM 103377</strain>
    </source>
</reference>
<dbReference type="EMBL" id="JACIJS010000001">
    <property type="protein sequence ID" value="MBB5514557.1"/>
    <property type="molecule type" value="Genomic_DNA"/>
</dbReference>
<keyword evidence="1" id="KW-1133">Transmembrane helix</keyword>
<name>A0A840X1L0_9RHOB</name>
<feature type="transmembrane region" description="Helical" evidence="1">
    <location>
        <begin position="198"/>
        <end position="216"/>
    </location>
</feature>
<sequence length="234" mass="26250">MMLATGMLLWFAKNPSRHLMLLLSALTIMLLVRPHMALMFLIALGVGNILTGRMSLIAKIGFTFLSVLLVAFLLPALMDLFNIGSDLNDIAQYIESRQEIIEGGSSIILSEMVWPARLFAFLFRPLIFEGGNAIALVAGIENTILVTFMLLILLKARKGFRHDPDLPGKMVLLSYAVISWWLLGNVTYNLGLAARQKWMVLPFVVVVLIAMSRSYAHERTALRARLRLHKRTVE</sequence>
<evidence type="ECO:0000313" key="2">
    <source>
        <dbReference type="EMBL" id="MBB5514557.1"/>
    </source>
</evidence>
<gene>
    <name evidence="2" type="ORF">FHS89_000555</name>
</gene>
<dbReference type="AlphaFoldDB" id="A0A840X1L0"/>
<dbReference type="RefSeq" id="WP_184008234.1">
    <property type="nucleotide sequence ID" value="NZ_JACIJS010000001.1"/>
</dbReference>
<feature type="transmembrane region" description="Helical" evidence="1">
    <location>
        <begin position="20"/>
        <end position="44"/>
    </location>
</feature>
<proteinExistence type="predicted"/>
<protein>
    <submittedName>
        <fullName evidence="2">Uncharacterized protein</fullName>
    </submittedName>
</protein>
<evidence type="ECO:0000313" key="3">
    <source>
        <dbReference type="Proteomes" id="UP000553766"/>
    </source>
</evidence>
<feature type="transmembrane region" description="Helical" evidence="1">
    <location>
        <begin position="133"/>
        <end position="154"/>
    </location>
</feature>
<accession>A0A840X1L0</accession>
<organism evidence="2 3">
    <name type="scientific">Rubricella aquisinus</name>
    <dbReference type="NCBI Taxonomy" id="2028108"/>
    <lineage>
        <taxon>Bacteria</taxon>
        <taxon>Pseudomonadati</taxon>
        <taxon>Pseudomonadota</taxon>
        <taxon>Alphaproteobacteria</taxon>
        <taxon>Rhodobacterales</taxon>
        <taxon>Paracoccaceae</taxon>
        <taxon>Rubricella</taxon>
    </lineage>
</organism>
<keyword evidence="3" id="KW-1185">Reference proteome</keyword>
<feature type="transmembrane region" description="Helical" evidence="1">
    <location>
        <begin position="166"/>
        <end position="183"/>
    </location>
</feature>
<feature type="transmembrane region" description="Helical" evidence="1">
    <location>
        <begin position="56"/>
        <end position="78"/>
    </location>
</feature>
<keyword evidence="1" id="KW-0812">Transmembrane</keyword>
<dbReference type="Proteomes" id="UP000553766">
    <property type="component" value="Unassembled WGS sequence"/>
</dbReference>